<dbReference type="EMBL" id="GG663750">
    <property type="protein sequence ID" value="EEH51820.1"/>
    <property type="molecule type" value="Genomic_DNA"/>
</dbReference>
<dbReference type="GeneID" id="9689639"/>
<evidence type="ECO:0000313" key="3">
    <source>
        <dbReference type="Proteomes" id="UP000001876"/>
    </source>
</evidence>
<feature type="compositionally biased region" description="Low complexity" evidence="1">
    <location>
        <begin position="125"/>
        <end position="136"/>
    </location>
</feature>
<accession>C1N829</accession>
<reference evidence="2 3" key="1">
    <citation type="journal article" date="2009" name="Science">
        <title>Green evolution and dynamic adaptations revealed by genomes of the marine picoeukaryotes Micromonas.</title>
        <authorList>
            <person name="Worden A.Z."/>
            <person name="Lee J.H."/>
            <person name="Mock T."/>
            <person name="Rouze P."/>
            <person name="Simmons M.P."/>
            <person name="Aerts A.L."/>
            <person name="Allen A.E."/>
            <person name="Cuvelier M.L."/>
            <person name="Derelle E."/>
            <person name="Everett M.V."/>
            <person name="Foulon E."/>
            <person name="Grimwood J."/>
            <person name="Gundlach H."/>
            <person name="Henrissat B."/>
            <person name="Napoli C."/>
            <person name="McDonald S.M."/>
            <person name="Parker M.S."/>
            <person name="Rombauts S."/>
            <person name="Salamov A."/>
            <person name="Von Dassow P."/>
            <person name="Badger J.H."/>
            <person name="Coutinho P.M."/>
            <person name="Demir E."/>
            <person name="Dubchak I."/>
            <person name="Gentemann C."/>
            <person name="Eikrem W."/>
            <person name="Gready J.E."/>
            <person name="John U."/>
            <person name="Lanier W."/>
            <person name="Lindquist E.A."/>
            <person name="Lucas S."/>
            <person name="Mayer K.F."/>
            <person name="Moreau H."/>
            <person name="Not F."/>
            <person name="Otillar R."/>
            <person name="Panaud O."/>
            <person name="Pangilinan J."/>
            <person name="Paulsen I."/>
            <person name="Piegu B."/>
            <person name="Poliakov A."/>
            <person name="Robbens S."/>
            <person name="Schmutz J."/>
            <person name="Toulza E."/>
            <person name="Wyss T."/>
            <person name="Zelensky A."/>
            <person name="Zhou K."/>
            <person name="Armbrust E.V."/>
            <person name="Bhattacharya D."/>
            <person name="Goodenough U.W."/>
            <person name="Van de Peer Y."/>
            <person name="Grigoriev I.V."/>
        </authorList>
    </citation>
    <scope>NUCLEOTIDE SEQUENCE [LARGE SCALE GENOMIC DNA]</scope>
    <source>
        <strain evidence="2 3">CCMP1545</strain>
    </source>
</reference>
<feature type="region of interest" description="Disordered" evidence="1">
    <location>
        <begin position="48"/>
        <end position="196"/>
    </location>
</feature>
<feature type="region of interest" description="Disordered" evidence="1">
    <location>
        <begin position="1"/>
        <end position="23"/>
    </location>
</feature>
<dbReference type="AlphaFoldDB" id="C1N829"/>
<dbReference type="RefSeq" id="XP_003064198.1">
    <property type="nucleotide sequence ID" value="XM_003064152.1"/>
</dbReference>
<evidence type="ECO:0000313" key="2">
    <source>
        <dbReference type="EMBL" id="EEH51820.1"/>
    </source>
</evidence>
<evidence type="ECO:0000256" key="1">
    <source>
        <dbReference type="SAM" id="MobiDB-lite"/>
    </source>
</evidence>
<gene>
    <name evidence="2" type="ORF">MICPUCDRAFT_53922</name>
</gene>
<feature type="compositionally biased region" description="Low complexity" evidence="1">
    <location>
        <begin position="149"/>
        <end position="169"/>
    </location>
</feature>
<organism evidence="3">
    <name type="scientific">Micromonas pusilla (strain CCMP1545)</name>
    <name type="common">Picoplanktonic green alga</name>
    <dbReference type="NCBI Taxonomy" id="564608"/>
    <lineage>
        <taxon>Eukaryota</taxon>
        <taxon>Viridiplantae</taxon>
        <taxon>Chlorophyta</taxon>
        <taxon>Mamiellophyceae</taxon>
        <taxon>Mamiellales</taxon>
        <taxon>Mamiellaceae</taxon>
        <taxon>Micromonas</taxon>
    </lineage>
</organism>
<sequence length="276" mass="29638">MSSTRTCSRAAPPSPSRRRERSSLFFAGPVGDIPRAEDASFSKVFITSTGDAVARPRRGSGGAAAEPRQARRRRSRGRRCGGEAATAWQRRGGVAAPRPRRSRGRRCGGEAAAEPRQALRRRSRSGAAAGAAAAKPQRSRGRRGGGSGAAAAEPRAAAAKPPQRARSARGACARLPKLRQPRDARERRAGVGRRNRTRREPCTVRVVLATRIALTRFHPTVLHVRPDPIRPDRAACIVRVPNVATDASSFAKTFSKTCTTIDDDETTVASKPLRST</sequence>
<protein>
    <submittedName>
        <fullName evidence="2">Predicted protein</fullName>
    </submittedName>
</protein>
<keyword evidence="3" id="KW-1185">Reference proteome</keyword>
<feature type="compositionally biased region" description="Basic and acidic residues" evidence="1">
    <location>
        <begin position="180"/>
        <end position="189"/>
    </location>
</feature>
<dbReference type="KEGG" id="mpp:MICPUCDRAFT_53922"/>
<proteinExistence type="predicted"/>
<feature type="compositionally biased region" description="Basic residues" evidence="1">
    <location>
        <begin position="70"/>
        <end position="79"/>
    </location>
</feature>
<name>C1N829_MICPC</name>
<feature type="compositionally biased region" description="Low complexity" evidence="1">
    <location>
        <begin position="82"/>
        <end position="97"/>
    </location>
</feature>
<dbReference type="Proteomes" id="UP000001876">
    <property type="component" value="Unassembled WGS sequence"/>
</dbReference>